<keyword evidence="3" id="KW-0698">rRNA processing</keyword>
<dbReference type="Gene3D" id="3.40.50.300">
    <property type="entry name" value="P-loop containing nucleotide triphosphate hydrolases"/>
    <property type="match status" value="2"/>
</dbReference>
<dbReference type="GO" id="GO:0003724">
    <property type="term" value="F:RNA helicase activity"/>
    <property type="evidence" value="ECO:0007669"/>
    <property type="project" value="UniProtKB-EC"/>
</dbReference>
<evidence type="ECO:0000259" key="20">
    <source>
        <dbReference type="PROSITE" id="PS51195"/>
    </source>
</evidence>
<dbReference type="GO" id="GO:0005524">
    <property type="term" value="F:ATP binding"/>
    <property type="evidence" value="ECO:0007669"/>
    <property type="project" value="UniProtKB-UniRule"/>
</dbReference>
<dbReference type="InterPro" id="IPR011545">
    <property type="entry name" value="DEAD/DEAH_box_helicase_dom"/>
</dbReference>
<dbReference type="InterPro" id="IPR001650">
    <property type="entry name" value="Helicase_C-like"/>
</dbReference>
<dbReference type="AlphaFoldDB" id="A0A8H3FUJ5"/>
<evidence type="ECO:0000313" key="22">
    <source>
        <dbReference type="Proteomes" id="UP000664521"/>
    </source>
</evidence>
<dbReference type="Pfam" id="PF00270">
    <property type="entry name" value="DEAD"/>
    <property type="match status" value="1"/>
</dbReference>
<keyword evidence="5 15" id="KW-0378">Hydrolase</keyword>
<gene>
    <name evidence="21" type="primary">SPB4</name>
    <name evidence="21" type="ORF">HETSPECPRED_008387</name>
</gene>
<keyword evidence="6 15" id="KW-0347">Helicase</keyword>
<comment type="function">
    <text evidence="11">ATP-binding RNA helicase involved in the biogenesis of 60S ribosomal subunits. Binds 90S pre-ribosomal particles and dissociates from pre-60S ribosomal particles after processing of 27SB pre-rRNA. Required for the normal formation of 18S rRNA through the processing of pre-rRNAs at sites A0, A1 and A2, and the normal formation of 25S and 5.8S rRNAs through the processing of pre-rRNAs at sites C1 and C2.</text>
</comment>
<keyword evidence="8 16" id="KW-0694">RNA-binding</keyword>
<protein>
    <recommendedName>
        <fullName evidence="16">ATP-dependent RNA helicase</fullName>
        <ecNumber evidence="16">3.6.4.13</ecNumber>
    </recommendedName>
</protein>
<keyword evidence="7 15" id="KW-0067">ATP-binding</keyword>
<dbReference type="GO" id="GO:0006364">
    <property type="term" value="P:rRNA processing"/>
    <property type="evidence" value="ECO:0007669"/>
    <property type="project" value="UniProtKB-KW"/>
</dbReference>
<feature type="domain" description="Helicase C-terminal" evidence="19">
    <location>
        <begin position="296"/>
        <end position="451"/>
    </location>
</feature>
<feature type="compositionally biased region" description="Basic and acidic residues" evidence="17">
    <location>
        <begin position="599"/>
        <end position="619"/>
    </location>
</feature>
<dbReference type="InterPro" id="IPR000629">
    <property type="entry name" value="RNA-helicase_DEAD-box_CS"/>
</dbReference>
<comment type="catalytic activity">
    <reaction evidence="16">
        <text>ATP + H2O = ADP + phosphate + H(+)</text>
        <dbReference type="Rhea" id="RHEA:13065"/>
        <dbReference type="ChEBI" id="CHEBI:15377"/>
        <dbReference type="ChEBI" id="CHEBI:15378"/>
        <dbReference type="ChEBI" id="CHEBI:30616"/>
        <dbReference type="ChEBI" id="CHEBI:43474"/>
        <dbReference type="ChEBI" id="CHEBI:456216"/>
        <dbReference type="EC" id="3.6.4.13"/>
    </reaction>
</comment>
<evidence type="ECO:0000256" key="7">
    <source>
        <dbReference type="ARBA" id="ARBA00022840"/>
    </source>
</evidence>
<dbReference type="InterPro" id="IPR027417">
    <property type="entry name" value="P-loop_NTPase"/>
</dbReference>
<dbReference type="EMBL" id="CAJPDS010000063">
    <property type="protein sequence ID" value="CAF9932516.1"/>
    <property type="molecule type" value="Genomic_DNA"/>
</dbReference>
<evidence type="ECO:0000256" key="15">
    <source>
        <dbReference type="RuleBase" id="RU000492"/>
    </source>
</evidence>
<evidence type="ECO:0000256" key="6">
    <source>
        <dbReference type="ARBA" id="ARBA00022806"/>
    </source>
</evidence>
<dbReference type="PROSITE" id="PS51192">
    <property type="entry name" value="HELICASE_ATP_BIND_1"/>
    <property type="match status" value="1"/>
</dbReference>
<evidence type="ECO:0000259" key="19">
    <source>
        <dbReference type="PROSITE" id="PS51194"/>
    </source>
</evidence>
<dbReference type="InterPro" id="IPR056330">
    <property type="entry name" value="CTT_SPB4"/>
</dbReference>
<evidence type="ECO:0000256" key="17">
    <source>
        <dbReference type="SAM" id="MobiDB-lite"/>
    </source>
</evidence>
<keyword evidence="22" id="KW-1185">Reference proteome</keyword>
<sequence>MAPIPRPAVDSVVPSRAWDALTPPLAQWILDAVSDLGYKRMTPVQASTIPEFMQNRDVVVEAVTGSGKTLAYLIPVVERLLRLEEPLKKHHVGAIILSPTRELAAQIYSVLQKLLAFHSPSAAAIKPPNDEPNDCQDGDQEPPIVEFSTSTLKVVPQLLLGGTTTTAQDLRYFLHYSPNLLVSTPGRLLELLSSPHVHCPQFSFEVLVLDEADRLLDLGFKEDLQKILGRLPKQRRTGLFSASVSEAVHQLIRVGLRNSKKITVKVKDAGGGEDRRTPSSLQMSYLVTPCSHKFPTVSKLLANLDPLPTKSIIFLSTCAAVDYFQHVLPSIFPQRDGQPFTLIPLHGKQVSKARDKNFARFANSTNPAILLTTDVAARGLDIPQVDLVMQIDPPSDAKVFLHRCGRAGRAGRKGLSVVFLQPGREAEEYPGFLERRGTPVSKLISENTAVEDPDGSVAAVAASTMRKVVLTDRAIHDKAQRAFPSWLKAYSKHQASHIFRINELDWEDLGKGWALLKLPKMPELKRWEGDKSLGVGVDFLSYAYKDKQRELLRQQAVREREGNPRLEPVASKEKRKAWSAKLDQHAERERRREKKRTRRERDRWEHMTPAEREGQKELEDMIEQVKQQKAEEDRFEEFHGFGD</sequence>
<feature type="short sequence motif" description="Q motif" evidence="14">
    <location>
        <begin position="18"/>
        <end position="46"/>
    </location>
</feature>
<dbReference type="OrthoDB" id="7396459at2759"/>
<feature type="domain" description="Helicase ATP-binding" evidence="18">
    <location>
        <begin position="49"/>
        <end position="262"/>
    </location>
</feature>
<dbReference type="EC" id="3.6.4.13" evidence="16"/>
<accession>A0A8H3FUJ5</accession>
<evidence type="ECO:0000256" key="3">
    <source>
        <dbReference type="ARBA" id="ARBA00022552"/>
    </source>
</evidence>
<evidence type="ECO:0000256" key="10">
    <source>
        <dbReference type="ARBA" id="ARBA00023242"/>
    </source>
</evidence>
<comment type="subcellular location">
    <subcellularLocation>
        <location evidence="1">Nucleus</location>
        <location evidence="1">Nucleolus</location>
    </subcellularLocation>
</comment>
<dbReference type="InterPro" id="IPR014001">
    <property type="entry name" value="Helicase_ATP-bd"/>
</dbReference>
<comment type="caution">
    <text evidence="21">The sequence shown here is derived from an EMBL/GenBank/DDBJ whole genome shotgun (WGS) entry which is preliminary data.</text>
</comment>
<feature type="domain" description="DEAD-box RNA helicase Q" evidence="20">
    <location>
        <begin position="18"/>
        <end position="46"/>
    </location>
</feature>
<dbReference type="Pfam" id="PF13959">
    <property type="entry name" value="CTE_SPB4"/>
    <property type="match status" value="1"/>
</dbReference>
<keyword evidence="4 15" id="KW-0547">Nucleotide-binding</keyword>
<dbReference type="Proteomes" id="UP000664521">
    <property type="component" value="Unassembled WGS sequence"/>
</dbReference>
<comment type="domain">
    <text evidence="16">The Q motif is unique to and characteristic of the DEAD box family of RNA helicases and controls ATP binding and hydrolysis.</text>
</comment>
<comment type="similarity">
    <text evidence="12">Belongs to the DEAD box helicase family. DDX55/SPB4 subfamily.</text>
</comment>
<dbReference type="SMART" id="SM00490">
    <property type="entry name" value="HELICc"/>
    <property type="match status" value="1"/>
</dbReference>
<proteinExistence type="inferred from homology"/>
<feature type="region of interest" description="Disordered" evidence="17">
    <location>
        <begin position="557"/>
        <end position="643"/>
    </location>
</feature>
<dbReference type="PROSITE" id="PS51195">
    <property type="entry name" value="Q_MOTIF"/>
    <property type="match status" value="1"/>
</dbReference>
<organism evidence="21 22">
    <name type="scientific">Heterodermia speciosa</name>
    <dbReference type="NCBI Taxonomy" id="116794"/>
    <lineage>
        <taxon>Eukaryota</taxon>
        <taxon>Fungi</taxon>
        <taxon>Dikarya</taxon>
        <taxon>Ascomycota</taxon>
        <taxon>Pezizomycotina</taxon>
        <taxon>Lecanoromycetes</taxon>
        <taxon>OSLEUM clade</taxon>
        <taxon>Lecanoromycetidae</taxon>
        <taxon>Caliciales</taxon>
        <taxon>Physciaceae</taxon>
        <taxon>Heterodermia</taxon>
    </lineage>
</organism>
<name>A0A8H3FUJ5_9LECA</name>
<evidence type="ECO:0000259" key="18">
    <source>
        <dbReference type="PROSITE" id="PS51192"/>
    </source>
</evidence>
<evidence type="ECO:0000256" key="8">
    <source>
        <dbReference type="ARBA" id="ARBA00022884"/>
    </source>
</evidence>
<dbReference type="PROSITE" id="PS00039">
    <property type="entry name" value="DEAD_ATP_HELICASE"/>
    <property type="match status" value="1"/>
</dbReference>
<keyword evidence="10" id="KW-0539">Nucleus</keyword>
<evidence type="ECO:0000256" key="5">
    <source>
        <dbReference type="ARBA" id="ARBA00022801"/>
    </source>
</evidence>
<comment type="subunit">
    <text evidence="13">Component of pre-60S ribosomal complexes.</text>
</comment>
<keyword evidence="9" id="KW-0175">Coiled coil</keyword>
<evidence type="ECO:0000256" key="1">
    <source>
        <dbReference type="ARBA" id="ARBA00004604"/>
    </source>
</evidence>
<dbReference type="SMART" id="SM01178">
    <property type="entry name" value="DUF4217"/>
    <property type="match status" value="1"/>
</dbReference>
<comment type="function">
    <text evidence="16">RNA helicase.</text>
</comment>
<dbReference type="GO" id="GO:0005730">
    <property type="term" value="C:nucleolus"/>
    <property type="evidence" value="ECO:0007669"/>
    <property type="project" value="UniProtKB-SubCell"/>
</dbReference>
<evidence type="ECO:0000256" key="4">
    <source>
        <dbReference type="ARBA" id="ARBA00022741"/>
    </source>
</evidence>
<dbReference type="InterPro" id="IPR025313">
    <property type="entry name" value="SPB4-like_CTE"/>
</dbReference>
<dbReference type="PROSITE" id="PS51194">
    <property type="entry name" value="HELICASE_CTER"/>
    <property type="match status" value="1"/>
</dbReference>
<reference evidence="21" key="1">
    <citation type="submission" date="2021-03" db="EMBL/GenBank/DDBJ databases">
        <authorList>
            <person name="Tagirdzhanova G."/>
        </authorList>
    </citation>
    <scope>NUCLEOTIDE SEQUENCE</scope>
</reference>
<evidence type="ECO:0000256" key="9">
    <source>
        <dbReference type="ARBA" id="ARBA00023054"/>
    </source>
</evidence>
<dbReference type="GO" id="GO:0003723">
    <property type="term" value="F:RNA binding"/>
    <property type="evidence" value="ECO:0007669"/>
    <property type="project" value="UniProtKB-UniRule"/>
</dbReference>
<evidence type="ECO:0000256" key="14">
    <source>
        <dbReference type="PROSITE-ProRule" id="PRU00552"/>
    </source>
</evidence>
<dbReference type="SMART" id="SM00487">
    <property type="entry name" value="DEXDc"/>
    <property type="match status" value="1"/>
</dbReference>
<evidence type="ECO:0000256" key="11">
    <source>
        <dbReference type="ARBA" id="ARBA00037566"/>
    </source>
</evidence>
<dbReference type="SUPFAM" id="SSF52540">
    <property type="entry name" value="P-loop containing nucleoside triphosphate hydrolases"/>
    <property type="match status" value="2"/>
</dbReference>
<dbReference type="Pfam" id="PF00271">
    <property type="entry name" value="Helicase_C"/>
    <property type="match status" value="1"/>
</dbReference>
<dbReference type="Pfam" id="PF23681">
    <property type="entry name" value="CTT_SPB4"/>
    <property type="match status" value="1"/>
</dbReference>
<dbReference type="CDD" id="cd18787">
    <property type="entry name" value="SF2_C_DEAD"/>
    <property type="match status" value="1"/>
</dbReference>
<feature type="compositionally biased region" description="Basic and acidic residues" evidence="17">
    <location>
        <begin position="626"/>
        <end position="643"/>
    </location>
</feature>
<evidence type="ECO:0000313" key="21">
    <source>
        <dbReference type="EMBL" id="CAF9932516.1"/>
    </source>
</evidence>
<evidence type="ECO:0000256" key="12">
    <source>
        <dbReference type="ARBA" id="ARBA00038002"/>
    </source>
</evidence>
<evidence type="ECO:0000256" key="13">
    <source>
        <dbReference type="ARBA" id="ARBA00038757"/>
    </source>
</evidence>
<dbReference type="GO" id="GO:0016787">
    <property type="term" value="F:hydrolase activity"/>
    <property type="evidence" value="ECO:0007669"/>
    <property type="project" value="UniProtKB-KW"/>
</dbReference>
<dbReference type="PANTHER" id="PTHR24031">
    <property type="entry name" value="RNA HELICASE"/>
    <property type="match status" value="1"/>
</dbReference>
<dbReference type="CDD" id="cd17960">
    <property type="entry name" value="DEADc_DDX55"/>
    <property type="match status" value="1"/>
</dbReference>
<evidence type="ECO:0000256" key="2">
    <source>
        <dbReference type="ARBA" id="ARBA00022517"/>
    </source>
</evidence>
<evidence type="ECO:0000256" key="16">
    <source>
        <dbReference type="RuleBase" id="RU365068"/>
    </source>
</evidence>
<dbReference type="InterPro" id="IPR014014">
    <property type="entry name" value="RNA_helicase_DEAD_Q_motif"/>
</dbReference>
<keyword evidence="2" id="KW-0690">Ribosome biogenesis</keyword>